<dbReference type="Proteomes" id="UP001239994">
    <property type="component" value="Unassembled WGS sequence"/>
</dbReference>
<proteinExistence type="predicted"/>
<feature type="region of interest" description="Disordered" evidence="1">
    <location>
        <begin position="1"/>
        <end position="114"/>
    </location>
</feature>
<sequence length="207" mass="21411">MCFLHPPTCQVSTPKALSRASHPGASKLPWVTSREAASSPEEDTPPPKVKSPRVRAPTPKPHRGKKAAVPLPALEMDNTSGALPKAHVPKPEQPPLPKTVKDSPTQAGQSLPMAGGLAGVPSSFSRLLANPLCVVHVPVPVTVSVPITLNVLITLSPFVCAHPHQCVRPCVCHHPGPCPSPCCPARAGLLSGPLASPFGIGFGAAAR</sequence>
<accession>A0AAD8Z9E3</accession>
<reference evidence="2" key="1">
    <citation type="submission" date="2023-03" db="EMBL/GenBank/DDBJ databases">
        <title>Electrophorus voltai genome.</title>
        <authorList>
            <person name="Bian C."/>
        </authorList>
    </citation>
    <scope>NUCLEOTIDE SEQUENCE</scope>
    <source>
        <strain evidence="2">CB-2022</strain>
        <tissue evidence="2">Muscle</tissue>
    </source>
</reference>
<dbReference type="EMBL" id="JAROKS010000016">
    <property type="protein sequence ID" value="KAK1794841.1"/>
    <property type="molecule type" value="Genomic_DNA"/>
</dbReference>
<protein>
    <submittedName>
        <fullName evidence="2">Uncharacterized protein</fullName>
    </submittedName>
</protein>
<dbReference type="AlphaFoldDB" id="A0AAD8Z9E3"/>
<evidence type="ECO:0000313" key="2">
    <source>
        <dbReference type="EMBL" id="KAK1794841.1"/>
    </source>
</evidence>
<evidence type="ECO:0000313" key="3">
    <source>
        <dbReference type="Proteomes" id="UP001239994"/>
    </source>
</evidence>
<name>A0AAD8Z9E3_9TELE</name>
<organism evidence="2 3">
    <name type="scientific">Electrophorus voltai</name>
    <dbReference type="NCBI Taxonomy" id="2609070"/>
    <lineage>
        <taxon>Eukaryota</taxon>
        <taxon>Metazoa</taxon>
        <taxon>Chordata</taxon>
        <taxon>Craniata</taxon>
        <taxon>Vertebrata</taxon>
        <taxon>Euteleostomi</taxon>
        <taxon>Actinopterygii</taxon>
        <taxon>Neopterygii</taxon>
        <taxon>Teleostei</taxon>
        <taxon>Ostariophysi</taxon>
        <taxon>Gymnotiformes</taxon>
        <taxon>Gymnotoidei</taxon>
        <taxon>Gymnotidae</taxon>
        <taxon>Electrophorus</taxon>
    </lineage>
</organism>
<gene>
    <name evidence="2" type="ORF">P4O66_010039</name>
</gene>
<evidence type="ECO:0000256" key="1">
    <source>
        <dbReference type="SAM" id="MobiDB-lite"/>
    </source>
</evidence>
<keyword evidence="3" id="KW-1185">Reference proteome</keyword>
<comment type="caution">
    <text evidence="2">The sequence shown here is derived from an EMBL/GenBank/DDBJ whole genome shotgun (WGS) entry which is preliminary data.</text>
</comment>